<evidence type="ECO:0000313" key="2">
    <source>
        <dbReference type="EMBL" id="MDW3126417.1"/>
    </source>
</evidence>
<dbReference type="Gene3D" id="1.10.260.40">
    <property type="entry name" value="lambda repressor-like DNA-binding domains"/>
    <property type="match status" value="1"/>
</dbReference>
<dbReference type="EMBL" id="JAWLRA010000012">
    <property type="protein sequence ID" value="MDW3126417.1"/>
    <property type="molecule type" value="Genomic_DNA"/>
</dbReference>
<dbReference type="GO" id="GO:0003677">
    <property type="term" value="F:DNA binding"/>
    <property type="evidence" value="ECO:0007669"/>
    <property type="project" value="InterPro"/>
</dbReference>
<proteinExistence type="predicted"/>
<dbReference type="InterPro" id="IPR010982">
    <property type="entry name" value="Lambda_DNA-bd_dom_sf"/>
</dbReference>
<dbReference type="Proteomes" id="UP001277803">
    <property type="component" value="Unassembled WGS sequence"/>
</dbReference>
<evidence type="ECO:0000313" key="3">
    <source>
        <dbReference type="Proteomes" id="UP001277803"/>
    </source>
</evidence>
<dbReference type="AlphaFoldDB" id="A0AB35S798"/>
<comment type="caution">
    <text evidence="2">The sequence shown here is derived from an EMBL/GenBank/DDBJ whole genome shotgun (WGS) entry which is preliminary data.</text>
</comment>
<dbReference type="InterPro" id="IPR013975">
    <property type="entry name" value="Tscrpt_reg_BetR_N"/>
</dbReference>
<organism evidence="2 3">
    <name type="scientific">Bifidobacterium longum</name>
    <dbReference type="NCBI Taxonomy" id="216816"/>
    <lineage>
        <taxon>Bacteria</taxon>
        <taxon>Bacillati</taxon>
        <taxon>Actinomycetota</taxon>
        <taxon>Actinomycetes</taxon>
        <taxon>Bifidobacteriales</taxon>
        <taxon>Bifidobacteriaceae</taxon>
        <taxon>Bifidobacterium</taxon>
    </lineage>
</organism>
<dbReference type="InterPro" id="IPR001387">
    <property type="entry name" value="Cro/C1-type_HTH"/>
</dbReference>
<dbReference type="Pfam" id="PF08667">
    <property type="entry name" value="BetR"/>
    <property type="match status" value="1"/>
</dbReference>
<evidence type="ECO:0000259" key="1">
    <source>
        <dbReference type="PROSITE" id="PS50943"/>
    </source>
</evidence>
<dbReference type="CDD" id="cd00093">
    <property type="entry name" value="HTH_XRE"/>
    <property type="match status" value="1"/>
</dbReference>
<accession>A0AB35S798</accession>
<protein>
    <submittedName>
        <fullName evidence="2">Helix-turn-helix domain-containing protein</fullName>
    </submittedName>
</protein>
<dbReference type="SUPFAM" id="SSF47413">
    <property type="entry name" value="lambda repressor-like DNA-binding domains"/>
    <property type="match status" value="1"/>
</dbReference>
<dbReference type="PROSITE" id="PS50943">
    <property type="entry name" value="HTH_CROC1"/>
    <property type="match status" value="1"/>
</dbReference>
<dbReference type="RefSeq" id="WP_306440540.1">
    <property type="nucleotide sequence ID" value="NZ_CACRSV010000020.1"/>
</dbReference>
<feature type="domain" description="HTH cro/C1-type" evidence="1">
    <location>
        <begin position="42"/>
        <end position="96"/>
    </location>
</feature>
<sequence>MKKLTKLTNVKVRKMTAVEPIKIQKNMDDEVQYAELVIAWNVKMLLTAQDKSQSALASFLGIQRPTMTNKMKGRIAWSVADLVKSADFLGTTTEALMDDSLMKQLQGMGNRKATGDTPMASGELLRLGLNQRPSD</sequence>
<reference evidence="2" key="1">
    <citation type="submission" date="2023-10" db="EMBL/GenBank/DDBJ databases">
        <title>Rapid discrimination of Bifidobacterium longum Subspecies based on MALDI-TOF MS and Machine Learning.</title>
        <authorList>
            <person name="Chen J."/>
        </authorList>
    </citation>
    <scope>NUCLEOTIDE SEQUENCE</scope>
    <source>
        <strain evidence="2">YGMCC0039</strain>
    </source>
</reference>
<name>A0AB35S798_BIFLN</name>
<gene>
    <name evidence="2" type="ORF">RS890_04750</name>
</gene>